<protein>
    <submittedName>
        <fullName evidence="1">Uncharacterized protein</fullName>
    </submittedName>
</protein>
<name>C6GBN9_ARTGY</name>
<reference evidence="1" key="1">
    <citation type="journal article" date="2010" name="Eukaryot. Cell">
        <title>Organization and evolutionary trajectory of the mating type (MAT) locus in dermatophyte and dimorphic fungal pathogens.</title>
        <authorList>
            <person name="Li W."/>
            <person name="Metin B."/>
            <person name="White T.C."/>
            <person name="Heitman J."/>
        </authorList>
    </citation>
    <scope>NUCLEOTIDE SEQUENCE</scope>
    <source>
        <strain evidence="1">ATCC 24163</strain>
    </source>
</reference>
<organism evidence="1">
    <name type="scientific">Arthroderma gypseum</name>
    <name type="common">Microsporum gypseum</name>
    <dbReference type="NCBI Taxonomy" id="63402"/>
    <lineage>
        <taxon>Eukaryota</taxon>
        <taxon>Fungi</taxon>
        <taxon>Dikarya</taxon>
        <taxon>Ascomycota</taxon>
        <taxon>Pezizomycotina</taxon>
        <taxon>Eurotiomycetes</taxon>
        <taxon>Eurotiomycetidae</taxon>
        <taxon>Onygenales</taxon>
        <taxon>Arthrodermataceae</taxon>
        <taxon>Nannizzia</taxon>
    </lineage>
</organism>
<dbReference type="AlphaFoldDB" id="C6GBN9"/>
<sequence>MDTFKAYETNNHALRNEFARYLSCSPSELEPPMTNANMEGITFGNGVDIVQQYSSSPTHFSILTKLLDLYSFQPNAISNKLEIPELDGEILRESGQSKDAHRAIFEANARLFEDEANFRLYKHVREHGPASMYWRAFREYFTGEIVNMVESHWRPDPRCAQVRIDAHNLAYQALNETPFMSTAERNLIIRATGSFPEDAMSFFTSMTRNRLTYFMIKEMSDLFSTRAKALAEREADLKADRDMTRGVYTGY</sequence>
<evidence type="ECO:0000313" key="1">
    <source>
        <dbReference type="EMBL" id="ACS91133.1"/>
    </source>
</evidence>
<dbReference type="EMBL" id="FJ798795">
    <property type="protein sequence ID" value="ACS91133.1"/>
    <property type="molecule type" value="Genomic_DNA"/>
</dbReference>
<proteinExistence type="predicted"/>
<accession>C6GBN9</accession>